<proteinExistence type="inferred from homology"/>
<feature type="region of interest" description="Disordered" evidence="2">
    <location>
        <begin position="270"/>
        <end position="323"/>
    </location>
</feature>
<evidence type="ECO:0000256" key="1">
    <source>
        <dbReference type="ARBA" id="ARBA00024339"/>
    </source>
</evidence>
<protein>
    <submittedName>
        <fullName evidence="3">Uncharacterized protein</fullName>
    </submittedName>
</protein>
<dbReference type="PANTHER" id="PTHR13465:SF2">
    <property type="entry name" value="PHAGOSOME ASSEMBLY FACTOR 1"/>
    <property type="match status" value="1"/>
</dbReference>
<dbReference type="GO" id="GO:0043001">
    <property type="term" value="P:Golgi to plasma membrane protein transport"/>
    <property type="evidence" value="ECO:0007669"/>
    <property type="project" value="TreeGrafter"/>
</dbReference>
<reference evidence="3" key="1">
    <citation type="journal article" date="2020" name="Stud. Mycol.">
        <title>101 Dothideomycetes genomes: a test case for predicting lifestyles and emergence of pathogens.</title>
        <authorList>
            <person name="Haridas S."/>
            <person name="Albert R."/>
            <person name="Binder M."/>
            <person name="Bloem J."/>
            <person name="Labutti K."/>
            <person name="Salamov A."/>
            <person name="Andreopoulos B."/>
            <person name="Baker S."/>
            <person name="Barry K."/>
            <person name="Bills G."/>
            <person name="Bluhm B."/>
            <person name="Cannon C."/>
            <person name="Castanera R."/>
            <person name="Culley D."/>
            <person name="Daum C."/>
            <person name="Ezra D."/>
            <person name="Gonzalez J."/>
            <person name="Henrissat B."/>
            <person name="Kuo A."/>
            <person name="Liang C."/>
            <person name="Lipzen A."/>
            <person name="Lutzoni F."/>
            <person name="Magnuson J."/>
            <person name="Mondo S."/>
            <person name="Nolan M."/>
            <person name="Ohm R."/>
            <person name="Pangilinan J."/>
            <person name="Park H.-J."/>
            <person name="Ramirez L."/>
            <person name="Alfaro M."/>
            <person name="Sun H."/>
            <person name="Tritt A."/>
            <person name="Yoshinaga Y."/>
            <person name="Zwiers L.-H."/>
            <person name="Turgeon B."/>
            <person name="Goodwin S."/>
            <person name="Spatafora J."/>
            <person name="Crous P."/>
            <person name="Grigoriev I."/>
        </authorList>
    </citation>
    <scope>NUCLEOTIDE SEQUENCE</scope>
    <source>
        <strain evidence="3">CBS 379.55</strain>
    </source>
</reference>
<dbReference type="Pfam" id="PF03676">
    <property type="entry name" value="PHAF1"/>
    <property type="match status" value="1"/>
</dbReference>
<feature type="compositionally biased region" description="Acidic residues" evidence="2">
    <location>
        <begin position="311"/>
        <end position="323"/>
    </location>
</feature>
<evidence type="ECO:0000313" key="3">
    <source>
        <dbReference type="EMBL" id="KAF2275950.1"/>
    </source>
</evidence>
<dbReference type="PANTHER" id="PTHR13465">
    <property type="entry name" value="UPF0183 PROTEIN"/>
    <property type="match status" value="1"/>
</dbReference>
<feature type="compositionally biased region" description="Basic and acidic residues" evidence="2">
    <location>
        <begin position="293"/>
        <end position="303"/>
    </location>
</feature>
<keyword evidence="4" id="KW-1185">Reference proteome</keyword>
<dbReference type="EMBL" id="ML986495">
    <property type="protein sequence ID" value="KAF2275950.1"/>
    <property type="molecule type" value="Genomic_DNA"/>
</dbReference>
<dbReference type="OrthoDB" id="411211at2759"/>
<dbReference type="InterPro" id="IPR005373">
    <property type="entry name" value="PHAF1"/>
</dbReference>
<dbReference type="AlphaFoldDB" id="A0A6A6JH12"/>
<accession>A0A6A6JH12</accession>
<feature type="region of interest" description="Disordered" evidence="2">
    <location>
        <begin position="354"/>
        <end position="378"/>
    </location>
</feature>
<evidence type="ECO:0000256" key="2">
    <source>
        <dbReference type="SAM" id="MobiDB-lite"/>
    </source>
</evidence>
<name>A0A6A6JH12_WESOR</name>
<feature type="compositionally biased region" description="Low complexity" evidence="2">
    <location>
        <begin position="360"/>
        <end position="370"/>
    </location>
</feature>
<dbReference type="RefSeq" id="XP_033653489.1">
    <property type="nucleotide sequence ID" value="XM_033801899.1"/>
</dbReference>
<organism evidence="3 4">
    <name type="scientific">Westerdykella ornata</name>
    <dbReference type="NCBI Taxonomy" id="318751"/>
    <lineage>
        <taxon>Eukaryota</taxon>
        <taxon>Fungi</taxon>
        <taxon>Dikarya</taxon>
        <taxon>Ascomycota</taxon>
        <taxon>Pezizomycotina</taxon>
        <taxon>Dothideomycetes</taxon>
        <taxon>Pleosporomycetidae</taxon>
        <taxon>Pleosporales</taxon>
        <taxon>Sporormiaceae</taxon>
        <taxon>Westerdykella</taxon>
    </lineage>
</organism>
<dbReference type="GO" id="GO:0005802">
    <property type="term" value="C:trans-Golgi network"/>
    <property type="evidence" value="ECO:0007669"/>
    <property type="project" value="TreeGrafter"/>
</dbReference>
<dbReference type="GeneID" id="54555074"/>
<evidence type="ECO:0000313" key="4">
    <source>
        <dbReference type="Proteomes" id="UP000800097"/>
    </source>
</evidence>
<comment type="similarity">
    <text evidence="1">Belongs to the PHAF1 family.</text>
</comment>
<gene>
    <name evidence="3" type="ORF">EI97DRAFT_474620</name>
</gene>
<dbReference type="InterPro" id="IPR039156">
    <property type="entry name" value="PHAF1/BROMI"/>
</dbReference>
<sequence length="598" mass="66160">MEDNTMHVQPGRSVGFMTLGSSLHEVLTTIKGDVRGFPRIHLTHDDERPIESPIHVGLPDNGLRLQFDGPDQRLRLIEVLDFSKVRLVYKDVEIYKPAVGQTAMKSGAPGPTFRHIYDKVLGPTYGGEYTAPRGNDPGMKGTYNLSYPGIAFNFPVRHDSYSPDKNVIALLSSSVTGPATSMAVFSGESWQKARATLFTAPPPYPRASSLLTKGREDVPEEIELARIHDEGKIEFIRRSSPPFWLVLNETTPQDLIMELGAPDSIYKKSDHRLSIHQKDRRSSDVSDNSAAGFRRDDPRHSEDSSGFGAEDRDDDDDDDDDWEDDDAIREREADSADHFYNYYTHGFDILISQPTHRTSDLSPPSASPPSESDKPSAIPLGHLTATKILFHGNVPGSYQFNRHRRSRWRIEICSAGLDREPLTSEMRFEEELAPRLKRAFRAFYESEEEEALLQRGMALNRGWGDSPGSSMELLTQWDGGLGGNRREGRKVGMSALAGGNGGFGVGVGVGEGGEAEVGNVELFGFPGLVFEVLRNGAINVSSPRSTYSTDRGVELDAFNLQCQKPNSLSARYSQLDVSISSRQVKLSGEEVRKGEESP</sequence>
<dbReference type="Proteomes" id="UP000800097">
    <property type="component" value="Unassembled WGS sequence"/>
</dbReference>
<feature type="compositionally biased region" description="Basic and acidic residues" evidence="2">
    <location>
        <begin position="270"/>
        <end position="284"/>
    </location>
</feature>